<dbReference type="EMBL" id="LJSN01000003">
    <property type="protein sequence ID" value="PNE38162.1"/>
    <property type="molecule type" value="Genomic_DNA"/>
</dbReference>
<evidence type="ECO:0000313" key="3">
    <source>
        <dbReference type="Proteomes" id="UP000236047"/>
    </source>
</evidence>
<dbReference type="AlphaFoldDB" id="A0A2N8PAZ5"/>
<dbReference type="Gene3D" id="3.90.180.10">
    <property type="entry name" value="Medium-chain alcohol dehydrogenases, catalytic domain"/>
    <property type="match status" value="1"/>
</dbReference>
<name>A0A2N8PAZ5_STRNR</name>
<comment type="caution">
    <text evidence="2">The sequence shown here is derived from an EMBL/GenBank/DDBJ whole genome shotgun (WGS) entry which is preliminary data.</text>
</comment>
<dbReference type="Proteomes" id="UP000236047">
    <property type="component" value="Unassembled WGS sequence"/>
</dbReference>
<proteinExistence type="predicted"/>
<feature type="region of interest" description="Disordered" evidence="1">
    <location>
        <begin position="1"/>
        <end position="22"/>
    </location>
</feature>
<dbReference type="InterPro" id="IPR011032">
    <property type="entry name" value="GroES-like_sf"/>
</dbReference>
<gene>
    <name evidence="2" type="ORF">AOB60_29105</name>
</gene>
<dbReference type="RefSeq" id="WP_073444817.1">
    <property type="nucleotide sequence ID" value="NZ_LJSN01000003.1"/>
</dbReference>
<evidence type="ECO:0000313" key="2">
    <source>
        <dbReference type="EMBL" id="PNE38162.1"/>
    </source>
</evidence>
<dbReference type="SUPFAM" id="SSF50129">
    <property type="entry name" value="GroES-like"/>
    <property type="match status" value="1"/>
</dbReference>
<keyword evidence="3" id="KW-1185">Reference proteome</keyword>
<evidence type="ECO:0000256" key="1">
    <source>
        <dbReference type="SAM" id="MobiDB-lite"/>
    </source>
</evidence>
<sequence length="65" mass="7126">MHAAVVTAFGRPPRYQQHPDPRPAEGEVLVRVLAAGLHPRVHGDGDRRVGDHRLRTRFGVRLGGG</sequence>
<protein>
    <submittedName>
        <fullName evidence="2">Uncharacterized protein</fullName>
    </submittedName>
</protein>
<accession>A0A2N8PAZ5</accession>
<reference evidence="3" key="1">
    <citation type="submission" date="2015-09" db="EMBL/GenBank/DDBJ databases">
        <authorList>
            <person name="Graham D.E."/>
            <person name="Mahan K.M."/>
            <person name="Klingeman D.M."/>
            <person name="Fida T."/>
            <person name="Giannone R.J."/>
            <person name="Hettich R.L."/>
            <person name="Parry R.J."/>
            <person name="Spain J.C."/>
        </authorList>
    </citation>
    <scope>NUCLEOTIDE SEQUENCE [LARGE SCALE GENOMIC DNA]</scope>
    <source>
        <strain evidence="3">JCM 4701</strain>
    </source>
</reference>
<organism evidence="2 3">
    <name type="scientific">Streptomyces noursei</name>
    <name type="common">Streptomyces albulus</name>
    <dbReference type="NCBI Taxonomy" id="1971"/>
    <lineage>
        <taxon>Bacteria</taxon>
        <taxon>Bacillati</taxon>
        <taxon>Actinomycetota</taxon>
        <taxon>Actinomycetes</taxon>
        <taxon>Kitasatosporales</taxon>
        <taxon>Streptomycetaceae</taxon>
        <taxon>Streptomyces</taxon>
    </lineage>
</organism>